<evidence type="ECO:0000313" key="1">
    <source>
        <dbReference type="EMBL" id="AYG59161.1"/>
    </source>
</evidence>
<keyword evidence="1" id="KW-0808">Transferase</keyword>
<dbReference type="NCBIfam" id="NF006586">
    <property type="entry name" value="PRK09112.1"/>
    <property type="match status" value="1"/>
</dbReference>
<dbReference type="KEGG" id="rjg:CCGE525_10445"/>
<name>A0A387FTP2_9HYPH</name>
<dbReference type="PANTHER" id="PTHR11669">
    <property type="entry name" value="REPLICATION FACTOR C / DNA POLYMERASE III GAMMA-TAU SUBUNIT"/>
    <property type="match status" value="1"/>
</dbReference>
<accession>A0A387FTP2</accession>
<dbReference type="GO" id="GO:0006261">
    <property type="term" value="P:DNA-templated DNA replication"/>
    <property type="evidence" value="ECO:0007669"/>
    <property type="project" value="TreeGrafter"/>
</dbReference>
<dbReference type="GO" id="GO:0009360">
    <property type="term" value="C:DNA polymerase III complex"/>
    <property type="evidence" value="ECO:0007669"/>
    <property type="project" value="TreeGrafter"/>
</dbReference>
<dbReference type="Gene3D" id="3.40.50.300">
    <property type="entry name" value="P-loop containing nucleotide triphosphate hydrolases"/>
    <property type="match status" value="1"/>
</dbReference>
<dbReference type="NCBIfam" id="NF005677">
    <property type="entry name" value="PRK07471.1"/>
    <property type="match status" value="1"/>
</dbReference>
<dbReference type="PANTHER" id="PTHR11669:SF8">
    <property type="entry name" value="DNA POLYMERASE III SUBUNIT DELTA"/>
    <property type="match status" value="1"/>
</dbReference>
<dbReference type="InterPro" id="IPR027417">
    <property type="entry name" value="P-loop_NTPase"/>
</dbReference>
<sequence>MSDERPGVLDGAIPPQDNIRLFGHEEAEAFLAQSYRSGKGHHAILIEGPEGIGKATLAFRFANHVLSHPDPAAAPVTIGDPDPNSAISRQISGGASHNLLHLARPVDDKTGKVKSAITVDEVRRAGKFFSQTSGTGNWRIVVIDPADDLNRSAANAILKILEEPPKRALFLVLSHAPGKLLPTIRSRCLPLKLAPLSDDALGNALAHLGISLAQGQGAELLAAAKGSVSEALKLLNYGGGEIVAAYEQVIAANGPAARRAMHRLADALSAKESDTIFGFFVSHIGDDIMARARAAALEGHLTVAERLARLYADVTERLNISQAYNLDRKQTIITILGDLKQQLSA</sequence>
<dbReference type="EMBL" id="CP032694">
    <property type="protein sequence ID" value="AYG59161.1"/>
    <property type="molecule type" value="Genomic_DNA"/>
</dbReference>
<dbReference type="Pfam" id="PF13177">
    <property type="entry name" value="DNA_pol3_delta2"/>
    <property type="match status" value="1"/>
</dbReference>
<protein>
    <submittedName>
        <fullName evidence="1">DNA polymerase III subunit delta</fullName>
        <ecNumber evidence="1">2.7.7.7</ecNumber>
    </submittedName>
</protein>
<dbReference type="RefSeq" id="WP_120704183.1">
    <property type="nucleotide sequence ID" value="NZ_CP032694.1"/>
</dbReference>
<keyword evidence="2" id="KW-1185">Reference proteome</keyword>
<dbReference type="EC" id="2.7.7.7" evidence="1"/>
<evidence type="ECO:0000313" key="2">
    <source>
        <dbReference type="Proteomes" id="UP000282195"/>
    </source>
</evidence>
<proteinExistence type="predicted"/>
<keyword evidence="1" id="KW-0548">Nucleotidyltransferase</keyword>
<dbReference type="OrthoDB" id="9811073at2"/>
<organism evidence="1 2">
    <name type="scientific">Rhizobium jaguaris</name>
    <dbReference type="NCBI Taxonomy" id="1312183"/>
    <lineage>
        <taxon>Bacteria</taxon>
        <taxon>Pseudomonadati</taxon>
        <taxon>Pseudomonadota</taxon>
        <taxon>Alphaproteobacteria</taxon>
        <taxon>Hyphomicrobiales</taxon>
        <taxon>Rhizobiaceae</taxon>
        <taxon>Rhizobium/Agrobacterium group</taxon>
        <taxon>Rhizobium</taxon>
    </lineage>
</organism>
<dbReference type="Proteomes" id="UP000282195">
    <property type="component" value="Chromosome"/>
</dbReference>
<dbReference type="SUPFAM" id="SSF52540">
    <property type="entry name" value="P-loop containing nucleoside triphosphate hydrolases"/>
    <property type="match status" value="1"/>
</dbReference>
<dbReference type="GO" id="GO:0003887">
    <property type="term" value="F:DNA-directed DNA polymerase activity"/>
    <property type="evidence" value="ECO:0007669"/>
    <property type="project" value="UniProtKB-EC"/>
</dbReference>
<gene>
    <name evidence="1" type="ORF">CCGE525_10445</name>
</gene>
<dbReference type="InterPro" id="IPR050238">
    <property type="entry name" value="DNA_Rep/Repair_Clamp_Loader"/>
</dbReference>
<reference evidence="1 2" key="1">
    <citation type="submission" date="2018-10" db="EMBL/GenBank/DDBJ databases">
        <title>Rhizobium etli, R. leguminosarum and a new Rhizobium genospecies from Phaseolus dumosus.</title>
        <authorList>
            <person name="Ramirez-Puebla S.T."/>
            <person name="Rogel-Hernandez M.A."/>
            <person name="Guerrero G."/>
            <person name="Ormeno-Orrillo E."/>
            <person name="Martinez-Romero J.C."/>
            <person name="Negrete-Yankelevich S."/>
            <person name="Martinez-Romero E."/>
        </authorList>
    </citation>
    <scope>NUCLEOTIDE SEQUENCE [LARGE SCALE GENOMIC DNA]</scope>
    <source>
        <strain evidence="1 2">CCGE525</strain>
    </source>
</reference>
<dbReference type="AlphaFoldDB" id="A0A387FTP2"/>